<keyword evidence="1" id="KW-0812">Transmembrane</keyword>
<proteinExistence type="predicted"/>
<feature type="transmembrane region" description="Helical" evidence="1">
    <location>
        <begin position="174"/>
        <end position="192"/>
    </location>
</feature>
<gene>
    <name evidence="2" type="ORF">ACFFJC_13435</name>
</gene>
<dbReference type="EMBL" id="JBHLWK010000015">
    <property type="protein sequence ID" value="MFC0205270.1"/>
    <property type="molecule type" value="Genomic_DNA"/>
</dbReference>
<feature type="transmembrane region" description="Helical" evidence="1">
    <location>
        <begin position="12"/>
        <end position="32"/>
    </location>
</feature>
<keyword evidence="3" id="KW-1185">Reference proteome</keyword>
<keyword evidence="1" id="KW-0472">Membrane</keyword>
<keyword evidence="1" id="KW-1133">Transmembrane helix</keyword>
<feature type="transmembrane region" description="Helical" evidence="1">
    <location>
        <begin position="260"/>
        <end position="290"/>
    </location>
</feature>
<feature type="transmembrane region" description="Helical" evidence="1">
    <location>
        <begin position="421"/>
        <end position="440"/>
    </location>
</feature>
<dbReference type="Proteomes" id="UP001589798">
    <property type="component" value="Unassembled WGS sequence"/>
</dbReference>
<evidence type="ECO:0000256" key="1">
    <source>
        <dbReference type="SAM" id="Phobius"/>
    </source>
</evidence>
<evidence type="ECO:0000313" key="3">
    <source>
        <dbReference type="Proteomes" id="UP001589798"/>
    </source>
</evidence>
<evidence type="ECO:0000313" key="2">
    <source>
        <dbReference type="EMBL" id="MFC0205270.1"/>
    </source>
</evidence>
<feature type="transmembrane region" description="Helical" evidence="1">
    <location>
        <begin position="85"/>
        <end position="105"/>
    </location>
</feature>
<feature type="transmembrane region" description="Helical" evidence="1">
    <location>
        <begin position="230"/>
        <end position="248"/>
    </location>
</feature>
<comment type="caution">
    <text evidence="2">The sequence shown here is derived from an EMBL/GenBank/DDBJ whole genome shotgun (WGS) entry which is preliminary data.</text>
</comment>
<evidence type="ECO:0008006" key="4">
    <source>
        <dbReference type="Google" id="ProtNLM"/>
    </source>
</evidence>
<reference evidence="2 3" key="1">
    <citation type="submission" date="2024-09" db="EMBL/GenBank/DDBJ databases">
        <authorList>
            <person name="Sun Q."/>
            <person name="Mori K."/>
        </authorList>
    </citation>
    <scope>NUCLEOTIDE SEQUENCE [LARGE SCALE GENOMIC DNA]</scope>
    <source>
        <strain evidence="2 3">CCM 7706</strain>
    </source>
</reference>
<feature type="transmembrane region" description="Helical" evidence="1">
    <location>
        <begin position="379"/>
        <end position="400"/>
    </location>
</feature>
<organism evidence="2 3">
    <name type="scientific">Novosphingobium soli</name>
    <dbReference type="NCBI Taxonomy" id="574956"/>
    <lineage>
        <taxon>Bacteria</taxon>
        <taxon>Pseudomonadati</taxon>
        <taxon>Pseudomonadota</taxon>
        <taxon>Alphaproteobacteria</taxon>
        <taxon>Sphingomonadales</taxon>
        <taxon>Sphingomonadaceae</taxon>
        <taxon>Novosphingobium</taxon>
    </lineage>
</organism>
<accession>A0ABV6CY04</accession>
<sequence>MSLTLIGAIQLLLGIGLVVRGSLGALLAFLVLSGVFGGSSAIDLPALGGSSVTPAHFALVFLLLRCMLPGGTAPGAIGSALRAHVWLVAFVAYGVVAALLLPHIFAGEMTVAPLRGLVRPRYGTEQARVLATEPLRFTVQNLTTAIYMAGTLAAALASHAALRGPGGARLLARTGAAVGVLHALLGIASVVLKDTPANAIFAFLRNGSYAQLDNDWAGFVRMNGLFPEPSAFAAFAVAWFVFNFECWLRAVEPRLTGAAALLLACALAGSASSTAYAGLAICGALGALRLATTPRFVTPDRLAWLALGGLTALAGLCALLLLDPVRAAGLQDLLAHMTLDKGGSFSGRQRLFWAGQGLDAFVVSRGLGIGPGSFRSSSLATAILGSMGVVGSAAFVLHLGRAFAPLALSTYRRSGEPERDTAAAAAWAMLVGIAVASLSAPSCDPGLTFAVLSGGALALRQQARGRARAVLPPAEGLTTELACA</sequence>
<feature type="transmembrane region" description="Helical" evidence="1">
    <location>
        <begin position="302"/>
        <end position="322"/>
    </location>
</feature>
<dbReference type="RefSeq" id="WP_379488000.1">
    <property type="nucleotide sequence ID" value="NZ_JBHLWK010000015.1"/>
</dbReference>
<name>A0ABV6CY04_9SPHN</name>
<protein>
    <recommendedName>
        <fullName evidence="4">Glycoside hydrolase</fullName>
    </recommendedName>
</protein>